<gene>
    <name evidence="2" type="ORF">GCM10023313_15750</name>
</gene>
<keyword evidence="3" id="KW-1185">Reference proteome</keyword>
<dbReference type="Pfam" id="PF00753">
    <property type="entry name" value="Lactamase_B"/>
    <property type="match status" value="1"/>
</dbReference>
<dbReference type="Gene3D" id="3.60.15.10">
    <property type="entry name" value="Ribonuclease Z/Hydroxyacylglutathione hydrolase-like"/>
    <property type="match status" value="1"/>
</dbReference>
<dbReference type="InterPro" id="IPR001279">
    <property type="entry name" value="Metallo-B-lactamas"/>
</dbReference>
<dbReference type="PANTHER" id="PTHR42951">
    <property type="entry name" value="METALLO-BETA-LACTAMASE DOMAIN-CONTAINING"/>
    <property type="match status" value="1"/>
</dbReference>
<evidence type="ECO:0000313" key="3">
    <source>
        <dbReference type="Proteomes" id="UP001501436"/>
    </source>
</evidence>
<evidence type="ECO:0000259" key="1">
    <source>
        <dbReference type="SMART" id="SM00849"/>
    </source>
</evidence>
<reference evidence="3" key="1">
    <citation type="journal article" date="2019" name="Int. J. Syst. Evol. Microbiol.">
        <title>The Global Catalogue of Microorganisms (GCM) 10K type strain sequencing project: providing services to taxonomists for standard genome sequencing and annotation.</title>
        <authorList>
            <consortium name="The Broad Institute Genomics Platform"/>
            <consortium name="The Broad Institute Genome Sequencing Center for Infectious Disease"/>
            <person name="Wu L."/>
            <person name="Ma J."/>
        </authorList>
    </citation>
    <scope>NUCLEOTIDE SEQUENCE [LARGE SCALE GENOMIC DNA]</scope>
    <source>
        <strain evidence="3">JCM 18283</strain>
    </source>
</reference>
<organism evidence="2 3">
    <name type="scientific">Mucilaginibacter defluvii</name>
    <dbReference type="NCBI Taxonomy" id="1196019"/>
    <lineage>
        <taxon>Bacteria</taxon>
        <taxon>Pseudomonadati</taxon>
        <taxon>Bacteroidota</taxon>
        <taxon>Sphingobacteriia</taxon>
        <taxon>Sphingobacteriales</taxon>
        <taxon>Sphingobacteriaceae</taxon>
        <taxon>Mucilaginibacter</taxon>
    </lineage>
</organism>
<dbReference type="Proteomes" id="UP001501436">
    <property type="component" value="Unassembled WGS sequence"/>
</dbReference>
<dbReference type="InterPro" id="IPR036866">
    <property type="entry name" value="RibonucZ/Hydroxyglut_hydro"/>
</dbReference>
<sequence length="313" mass="34157">MRKKTNYFQVAQNVWGMKITFVNVYMIANRRGAGKGWVLVDAGLRGTARRIIAMAESIFGPGTKPAAIVLTHGHFDHVGALEELLKYWDVPVYAHPLELPYLTGQSSYPPADPGVGGGLMSLISWAYPTKPINLGSRVIPIDKYEGIPELPEWKVIHTPGHTPGHISLFLPLNTTLIAGDAFTTTQNESVVNALNFNKKLSGPPMYMTTDWHAAEKSVRKLAALQPRIAGTGHGFVMRGKELQTTLNYLANNFRQLAVPKHGRYVKRAAMADETGVKYVPSYTETPNLKLKAAAVALGAAAVAFLVTKAVAKR</sequence>
<dbReference type="PANTHER" id="PTHR42951:SF17">
    <property type="entry name" value="METALLO-BETA-LACTAMASE DOMAIN-CONTAINING PROTEIN"/>
    <property type="match status" value="1"/>
</dbReference>
<name>A0ABP9FSG6_9SPHI</name>
<dbReference type="CDD" id="cd07721">
    <property type="entry name" value="yflN-like_MBL-fold"/>
    <property type="match status" value="1"/>
</dbReference>
<comment type="caution">
    <text evidence="2">The sequence shown here is derived from an EMBL/GenBank/DDBJ whole genome shotgun (WGS) entry which is preliminary data.</text>
</comment>
<evidence type="ECO:0000313" key="2">
    <source>
        <dbReference type="EMBL" id="GAA4913346.1"/>
    </source>
</evidence>
<protein>
    <submittedName>
        <fullName evidence="2">MBL fold metallo-hydrolase</fullName>
    </submittedName>
</protein>
<dbReference type="EMBL" id="BAABJI010000002">
    <property type="protein sequence ID" value="GAA4913346.1"/>
    <property type="molecule type" value="Genomic_DNA"/>
</dbReference>
<dbReference type="RefSeq" id="WP_345330505.1">
    <property type="nucleotide sequence ID" value="NZ_BAABJI010000002.1"/>
</dbReference>
<proteinExistence type="predicted"/>
<dbReference type="InterPro" id="IPR050855">
    <property type="entry name" value="NDM-1-like"/>
</dbReference>
<accession>A0ABP9FSG6</accession>
<feature type="domain" description="Metallo-beta-lactamase" evidence="1">
    <location>
        <begin position="21"/>
        <end position="233"/>
    </location>
</feature>
<dbReference type="SMART" id="SM00849">
    <property type="entry name" value="Lactamase_B"/>
    <property type="match status" value="1"/>
</dbReference>
<dbReference type="SUPFAM" id="SSF56281">
    <property type="entry name" value="Metallo-hydrolase/oxidoreductase"/>
    <property type="match status" value="1"/>
</dbReference>